<dbReference type="GO" id="GO:0009432">
    <property type="term" value="P:SOS response"/>
    <property type="evidence" value="ECO:0007669"/>
    <property type="project" value="UniProtKB-UniRule"/>
</dbReference>
<dbReference type="InterPro" id="IPR006293">
    <property type="entry name" value="DNA_helicase_ATP-dep_RecQ_bac"/>
</dbReference>
<evidence type="ECO:0000256" key="9">
    <source>
        <dbReference type="ARBA" id="ARBA00022833"/>
    </source>
</evidence>
<accession>A0A917DHV4</accession>
<dbReference type="NCBIfam" id="TIGR00614">
    <property type="entry name" value="recQ_fam"/>
    <property type="match status" value="1"/>
</dbReference>
<proteinExistence type="inferred from homology"/>
<dbReference type="GO" id="GO:0005737">
    <property type="term" value="C:cytoplasm"/>
    <property type="evidence" value="ECO:0007669"/>
    <property type="project" value="TreeGrafter"/>
</dbReference>
<dbReference type="RefSeq" id="WP_082924410.1">
    <property type="nucleotide sequence ID" value="NZ_BMIO01000002.1"/>
</dbReference>
<keyword evidence="4" id="KW-0479">Metal-binding</keyword>
<dbReference type="SUPFAM" id="SSF46785">
    <property type="entry name" value="Winged helix' DNA-binding domain"/>
    <property type="match status" value="1"/>
</dbReference>
<evidence type="ECO:0000256" key="11">
    <source>
        <dbReference type="ARBA" id="ARBA00023125"/>
    </source>
</evidence>
<dbReference type="AlphaFoldDB" id="A0A917DHV4"/>
<dbReference type="Pfam" id="PF00270">
    <property type="entry name" value="DEAD"/>
    <property type="match status" value="1"/>
</dbReference>
<feature type="domain" description="Helicase ATP-binding" evidence="18">
    <location>
        <begin position="64"/>
        <end position="230"/>
    </location>
</feature>
<dbReference type="GO" id="GO:0006281">
    <property type="term" value="P:DNA repair"/>
    <property type="evidence" value="ECO:0007669"/>
    <property type="project" value="UniProtKB-KW"/>
</dbReference>
<keyword evidence="12" id="KW-0233">DNA recombination</keyword>
<dbReference type="InterPro" id="IPR002121">
    <property type="entry name" value="HRDC_dom"/>
</dbReference>
<evidence type="ECO:0000313" key="21">
    <source>
        <dbReference type="Proteomes" id="UP000598997"/>
    </source>
</evidence>
<keyword evidence="13" id="KW-0234">DNA repair</keyword>
<dbReference type="InterPro" id="IPR010997">
    <property type="entry name" value="HRDC-like_sf"/>
</dbReference>
<evidence type="ECO:0000256" key="12">
    <source>
        <dbReference type="ARBA" id="ARBA00023172"/>
    </source>
</evidence>
<evidence type="ECO:0000256" key="10">
    <source>
        <dbReference type="ARBA" id="ARBA00022840"/>
    </source>
</evidence>
<dbReference type="PROSITE" id="PS50967">
    <property type="entry name" value="HRDC"/>
    <property type="match status" value="1"/>
</dbReference>
<dbReference type="PROSITE" id="PS51194">
    <property type="entry name" value="HELICASE_CTER"/>
    <property type="match status" value="1"/>
</dbReference>
<dbReference type="GO" id="GO:0006260">
    <property type="term" value="P:DNA replication"/>
    <property type="evidence" value="ECO:0007669"/>
    <property type="project" value="InterPro"/>
</dbReference>
<dbReference type="InterPro" id="IPR004589">
    <property type="entry name" value="DNA_helicase_ATP-dep_RecQ"/>
</dbReference>
<dbReference type="InterPro" id="IPR011545">
    <property type="entry name" value="DEAD/DEAH_box_helicase_dom"/>
</dbReference>
<dbReference type="GO" id="GO:0030894">
    <property type="term" value="C:replisome"/>
    <property type="evidence" value="ECO:0007669"/>
    <property type="project" value="TreeGrafter"/>
</dbReference>
<dbReference type="PANTHER" id="PTHR13710:SF105">
    <property type="entry name" value="ATP-DEPENDENT DNA HELICASE Q1"/>
    <property type="match status" value="1"/>
</dbReference>
<evidence type="ECO:0000256" key="16">
    <source>
        <dbReference type="NCBIfam" id="TIGR01389"/>
    </source>
</evidence>
<evidence type="ECO:0000256" key="15">
    <source>
        <dbReference type="ARBA" id="ARBA00034617"/>
    </source>
</evidence>
<dbReference type="GO" id="GO:0016787">
    <property type="term" value="F:hydrolase activity"/>
    <property type="evidence" value="ECO:0007669"/>
    <property type="project" value="UniProtKB-KW"/>
</dbReference>
<dbReference type="Gene3D" id="1.10.10.10">
    <property type="entry name" value="Winged helix-like DNA-binding domain superfamily/Winged helix DNA-binding domain"/>
    <property type="match status" value="1"/>
</dbReference>
<keyword evidence="14" id="KW-0413">Isomerase</keyword>
<dbReference type="CDD" id="cd17920">
    <property type="entry name" value="DEXHc_RecQ"/>
    <property type="match status" value="1"/>
</dbReference>
<evidence type="ECO:0000256" key="2">
    <source>
        <dbReference type="ARBA" id="ARBA00001947"/>
    </source>
</evidence>
<dbReference type="Pfam" id="PF00271">
    <property type="entry name" value="Helicase_C"/>
    <property type="match status" value="1"/>
</dbReference>
<dbReference type="InterPro" id="IPR027417">
    <property type="entry name" value="P-loop_NTPase"/>
</dbReference>
<evidence type="ECO:0000256" key="6">
    <source>
        <dbReference type="ARBA" id="ARBA00022763"/>
    </source>
</evidence>
<evidence type="ECO:0000259" key="17">
    <source>
        <dbReference type="PROSITE" id="PS50967"/>
    </source>
</evidence>
<keyword evidence="7" id="KW-0378">Hydrolase</keyword>
<dbReference type="InterPro" id="IPR036390">
    <property type="entry name" value="WH_DNA-bd_sf"/>
</dbReference>
<dbReference type="GO" id="GO:0009378">
    <property type="term" value="F:four-way junction helicase activity"/>
    <property type="evidence" value="ECO:0007669"/>
    <property type="project" value="TreeGrafter"/>
</dbReference>
<dbReference type="Gene3D" id="1.10.150.80">
    <property type="entry name" value="HRDC domain"/>
    <property type="match status" value="1"/>
</dbReference>
<comment type="caution">
    <text evidence="20">The sequence shown here is derived from an EMBL/GenBank/DDBJ whole genome shotgun (WGS) entry which is preliminary data.</text>
</comment>
<feature type="domain" description="Helicase C-terminal" evidence="19">
    <location>
        <begin position="250"/>
        <end position="398"/>
    </location>
</feature>
<dbReference type="Gene3D" id="3.40.50.300">
    <property type="entry name" value="P-loop containing nucleotide triphosphate hydrolases"/>
    <property type="match status" value="2"/>
</dbReference>
<keyword evidence="10" id="KW-0067">ATP-binding</keyword>
<keyword evidence="11" id="KW-0238">DNA-binding</keyword>
<keyword evidence="21" id="KW-1185">Reference proteome</keyword>
<dbReference type="SUPFAM" id="SSF47819">
    <property type="entry name" value="HRDC-like"/>
    <property type="match status" value="1"/>
</dbReference>
<dbReference type="GO" id="GO:0046872">
    <property type="term" value="F:metal ion binding"/>
    <property type="evidence" value="ECO:0007669"/>
    <property type="project" value="UniProtKB-KW"/>
</dbReference>
<dbReference type="SMART" id="SM00490">
    <property type="entry name" value="HELICc"/>
    <property type="match status" value="1"/>
</dbReference>
<evidence type="ECO:0000313" key="20">
    <source>
        <dbReference type="EMBL" id="GGD36565.1"/>
    </source>
</evidence>
<comment type="cofactor">
    <cofactor evidence="2">
        <name>Zn(2+)</name>
        <dbReference type="ChEBI" id="CHEBI:29105"/>
    </cofactor>
</comment>
<comment type="cofactor">
    <cofactor evidence="1">
        <name>Mg(2+)</name>
        <dbReference type="ChEBI" id="CHEBI:18420"/>
    </cofactor>
</comment>
<dbReference type="GO" id="GO:0005524">
    <property type="term" value="F:ATP binding"/>
    <property type="evidence" value="ECO:0007669"/>
    <property type="project" value="UniProtKB-KW"/>
</dbReference>
<dbReference type="Pfam" id="PF09382">
    <property type="entry name" value="RQC"/>
    <property type="match status" value="1"/>
</dbReference>
<dbReference type="Proteomes" id="UP000598997">
    <property type="component" value="Unassembled WGS sequence"/>
</dbReference>
<organism evidence="20 21">
    <name type="scientific">Croceicoccus pelagius</name>
    <dbReference type="NCBI Taxonomy" id="1703341"/>
    <lineage>
        <taxon>Bacteria</taxon>
        <taxon>Pseudomonadati</taxon>
        <taxon>Pseudomonadota</taxon>
        <taxon>Alphaproteobacteria</taxon>
        <taxon>Sphingomonadales</taxon>
        <taxon>Erythrobacteraceae</taxon>
        <taxon>Croceicoccus</taxon>
    </lineage>
</organism>
<protein>
    <recommendedName>
        <fullName evidence="16">DNA helicase RecQ</fullName>
        <ecNumber evidence="16">5.6.2.4</ecNumber>
    </recommendedName>
</protein>
<comment type="similarity">
    <text evidence="3">Belongs to the helicase family. RecQ subfamily.</text>
</comment>
<dbReference type="InterPro" id="IPR032284">
    <property type="entry name" value="RecQ_Zn-bd"/>
</dbReference>
<evidence type="ECO:0000256" key="4">
    <source>
        <dbReference type="ARBA" id="ARBA00022723"/>
    </source>
</evidence>
<dbReference type="EC" id="5.6.2.4" evidence="16"/>
<dbReference type="EMBL" id="BMIO01000002">
    <property type="protein sequence ID" value="GGD36565.1"/>
    <property type="molecule type" value="Genomic_DNA"/>
</dbReference>
<evidence type="ECO:0000256" key="1">
    <source>
        <dbReference type="ARBA" id="ARBA00001946"/>
    </source>
</evidence>
<evidence type="ECO:0000256" key="14">
    <source>
        <dbReference type="ARBA" id="ARBA00023235"/>
    </source>
</evidence>
<dbReference type="GO" id="GO:0006310">
    <property type="term" value="P:DNA recombination"/>
    <property type="evidence" value="ECO:0007669"/>
    <property type="project" value="UniProtKB-UniRule"/>
</dbReference>
<comment type="catalytic activity">
    <reaction evidence="15">
        <text>Couples ATP hydrolysis with the unwinding of duplex DNA by translocating in the 3'-5' direction.</text>
        <dbReference type="EC" id="5.6.2.4"/>
    </reaction>
</comment>
<dbReference type="Pfam" id="PF16124">
    <property type="entry name" value="RecQ_Zn_bind"/>
    <property type="match status" value="1"/>
</dbReference>
<dbReference type="InterPro" id="IPR001650">
    <property type="entry name" value="Helicase_C-like"/>
</dbReference>
<dbReference type="InterPro" id="IPR018982">
    <property type="entry name" value="RQC_domain"/>
</dbReference>
<dbReference type="SUPFAM" id="SSF52540">
    <property type="entry name" value="P-loop containing nucleoside triphosphate hydrolases"/>
    <property type="match status" value="1"/>
</dbReference>
<keyword evidence="6" id="KW-0227">DNA damage</keyword>
<reference evidence="20 21" key="1">
    <citation type="journal article" date="2014" name="Int. J. Syst. Evol. Microbiol.">
        <title>Complete genome sequence of Corynebacterium casei LMG S-19264T (=DSM 44701T), isolated from a smear-ripened cheese.</title>
        <authorList>
            <consortium name="US DOE Joint Genome Institute (JGI-PGF)"/>
            <person name="Walter F."/>
            <person name="Albersmeier A."/>
            <person name="Kalinowski J."/>
            <person name="Ruckert C."/>
        </authorList>
    </citation>
    <scope>NUCLEOTIDE SEQUENCE [LARGE SCALE GENOMIC DNA]</scope>
    <source>
        <strain evidence="20 21">CGMCC 1.15358</strain>
    </source>
</reference>
<dbReference type="SMART" id="SM00956">
    <property type="entry name" value="RQC"/>
    <property type="match status" value="1"/>
</dbReference>
<evidence type="ECO:0000256" key="5">
    <source>
        <dbReference type="ARBA" id="ARBA00022741"/>
    </source>
</evidence>
<name>A0A917DHV4_9SPHN</name>
<dbReference type="PROSITE" id="PS51192">
    <property type="entry name" value="HELICASE_ATP_BIND_1"/>
    <property type="match status" value="1"/>
</dbReference>
<dbReference type="InterPro" id="IPR036388">
    <property type="entry name" value="WH-like_DNA-bd_sf"/>
</dbReference>
<keyword evidence="9" id="KW-0862">Zinc</keyword>
<dbReference type="InterPro" id="IPR044876">
    <property type="entry name" value="HRDC_dom_sf"/>
</dbReference>
<dbReference type="GO" id="GO:0043138">
    <property type="term" value="F:3'-5' DNA helicase activity"/>
    <property type="evidence" value="ECO:0007669"/>
    <property type="project" value="UniProtKB-EC"/>
</dbReference>
<dbReference type="SMART" id="SM00487">
    <property type="entry name" value="DEXDc"/>
    <property type="match status" value="1"/>
</dbReference>
<dbReference type="Pfam" id="PF00570">
    <property type="entry name" value="HRDC"/>
    <property type="match status" value="1"/>
</dbReference>
<evidence type="ECO:0000256" key="3">
    <source>
        <dbReference type="ARBA" id="ARBA00005446"/>
    </source>
</evidence>
<dbReference type="GO" id="GO:0003677">
    <property type="term" value="F:DNA binding"/>
    <property type="evidence" value="ECO:0007669"/>
    <property type="project" value="UniProtKB-KW"/>
</dbReference>
<dbReference type="PANTHER" id="PTHR13710">
    <property type="entry name" value="DNA HELICASE RECQ FAMILY MEMBER"/>
    <property type="match status" value="1"/>
</dbReference>
<dbReference type="InterPro" id="IPR014001">
    <property type="entry name" value="Helicase_ATP-bd"/>
</dbReference>
<dbReference type="SMART" id="SM00341">
    <property type="entry name" value="HRDC"/>
    <property type="match status" value="1"/>
</dbReference>
<feature type="domain" description="HRDC" evidence="17">
    <location>
        <begin position="554"/>
        <end position="628"/>
    </location>
</feature>
<evidence type="ECO:0000259" key="19">
    <source>
        <dbReference type="PROSITE" id="PS51194"/>
    </source>
</evidence>
<dbReference type="OrthoDB" id="9760034at2"/>
<dbReference type="FunFam" id="3.40.50.300:FF:001389">
    <property type="entry name" value="ATP-dependent DNA helicase RecQ"/>
    <property type="match status" value="1"/>
</dbReference>
<keyword evidence="8 20" id="KW-0347">Helicase</keyword>
<evidence type="ECO:0000256" key="13">
    <source>
        <dbReference type="ARBA" id="ARBA00023204"/>
    </source>
</evidence>
<evidence type="ECO:0000256" key="8">
    <source>
        <dbReference type="ARBA" id="ARBA00022806"/>
    </source>
</evidence>
<evidence type="ECO:0000256" key="7">
    <source>
        <dbReference type="ARBA" id="ARBA00022801"/>
    </source>
</evidence>
<keyword evidence="5" id="KW-0547">Nucleotide-binding</keyword>
<sequence>MAEPSDAPYFDPFDQHNDFERVDYPDFTPEPVVFGPAPDEATLLERLHSVFGFRAFRGVQQQVLDRVLSGQSTLAVMPTGAGKSLTYQLPATMVDGTCVVISPLIALMHDQLRSAEANGIRAATLTSADENRAETVARLRAGELDLLYVAPERASQSHFRELLGQCRIALFAIDEAHCVSEWGHDFRPDYRLLRPLMELFPGVPRLALTATADAHTRSDILAQLGIPEEGMIVAGFDRPNIRYVIGAREGLTQQLRRLLAANPGPGIIYAPTRAATERLAEALSDGKREVRAYHAGLPPEVRAANQSAFVASEDMVMCATVAFGMGIDKPDVRFVAHAGLPKSIEAYYQETGRAGRDGDPASAHLFWGADDFARARMRVQEVDEARQQGERARLSALGALVETAGCRRAILLRHFGESPPETCGNCDNCLEPPKSVDATVTAQKYLSAVARTRQMYGAGYVESILTGQSSERANSQGHDTLSVFGIVEGEEAALLKPVQRALLVRGALLPTEHGGLMLGPEARTYLKGELSLDLVLPPKRERGRGRKGSGQALNPVGDPLFDALRVLRRDLAKEGGVPPYVIFHDAVLRDMAGFKPQTRAALADLPGIGAKKLDAYGDQFLTVIRQHS</sequence>
<dbReference type="NCBIfam" id="TIGR01389">
    <property type="entry name" value="recQ"/>
    <property type="match status" value="1"/>
</dbReference>
<dbReference type="GO" id="GO:0043590">
    <property type="term" value="C:bacterial nucleoid"/>
    <property type="evidence" value="ECO:0007669"/>
    <property type="project" value="TreeGrafter"/>
</dbReference>
<gene>
    <name evidence="20" type="primary">recQ</name>
    <name evidence="20" type="ORF">GCM10010989_08300</name>
</gene>
<evidence type="ECO:0000259" key="18">
    <source>
        <dbReference type="PROSITE" id="PS51192"/>
    </source>
</evidence>